<keyword evidence="4" id="KW-0456">Lyase</keyword>
<evidence type="ECO:0000256" key="1">
    <source>
        <dbReference type="ARBA" id="ARBA00005495"/>
    </source>
</evidence>
<reference evidence="6" key="1">
    <citation type="submission" date="2019-04" db="EMBL/GenBank/DDBJ databases">
        <title>Sequencing of skin fungus with MAO and IRED activity.</title>
        <authorList>
            <person name="Marsaioli A.J."/>
            <person name="Bonatto J.M.C."/>
            <person name="Reis Junior O."/>
        </authorList>
    </citation>
    <scope>NUCLEOTIDE SEQUENCE</scope>
    <source>
        <strain evidence="6">28M1</strain>
    </source>
</reference>
<dbReference type="OrthoDB" id="2212170at2759"/>
<keyword evidence="2" id="KW-0479">Metal-binding</keyword>
<protein>
    <recommendedName>
        <fullName evidence="5">CENP-V/GFA domain-containing protein</fullName>
    </recommendedName>
</protein>
<name>A0A9P4WGY9_9PLEO</name>
<organism evidence="6 7">
    <name type="scientific">Didymella heteroderae</name>
    <dbReference type="NCBI Taxonomy" id="1769908"/>
    <lineage>
        <taxon>Eukaryota</taxon>
        <taxon>Fungi</taxon>
        <taxon>Dikarya</taxon>
        <taxon>Ascomycota</taxon>
        <taxon>Pezizomycotina</taxon>
        <taxon>Dothideomycetes</taxon>
        <taxon>Pleosporomycetidae</taxon>
        <taxon>Pleosporales</taxon>
        <taxon>Pleosporineae</taxon>
        <taxon>Didymellaceae</taxon>
        <taxon>Didymella</taxon>
    </lineage>
</organism>
<dbReference type="SUPFAM" id="SSF51316">
    <property type="entry name" value="Mss4-like"/>
    <property type="match status" value="1"/>
</dbReference>
<keyword evidence="3" id="KW-0862">Zinc</keyword>
<keyword evidence="7" id="KW-1185">Reference proteome</keyword>
<evidence type="ECO:0000313" key="7">
    <source>
        <dbReference type="Proteomes" id="UP000758155"/>
    </source>
</evidence>
<proteinExistence type="inferred from homology"/>
<dbReference type="GO" id="GO:0046872">
    <property type="term" value="F:metal ion binding"/>
    <property type="evidence" value="ECO:0007669"/>
    <property type="project" value="UniProtKB-KW"/>
</dbReference>
<dbReference type="PANTHER" id="PTHR33337">
    <property type="entry name" value="GFA DOMAIN-CONTAINING PROTEIN"/>
    <property type="match status" value="1"/>
</dbReference>
<evidence type="ECO:0000256" key="2">
    <source>
        <dbReference type="ARBA" id="ARBA00022723"/>
    </source>
</evidence>
<dbReference type="InterPro" id="IPR006913">
    <property type="entry name" value="CENP-V/GFA"/>
</dbReference>
<dbReference type="InterPro" id="IPR011057">
    <property type="entry name" value="Mss4-like_sf"/>
</dbReference>
<dbReference type="Proteomes" id="UP000758155">
    <property type="component" value="Unassembled WGS sequence"/>
</dbReference>
<evidence type="ECO:0000313" key="6">
    <source>
        <dbReference type="EMBL" id="KAF3031999.1"/>
    </source>
</evidence>
<sequence>MPEGRCNCASIKISIPEIPNESAICYCGNCRRAGSTPGSIVYSYDRDQVRIDDAKGALKTYTDSDTTSGNTIFRQFCGNCGCPVASLLAMDAPKIILKGGLFDHLPKPGATSFPQNQPEWLDIKA</sequence>
<feature type="domain" description="CENP-V/GFA" evidence="5">
    <location>
        <begin position="2"/>
        <end position="125"/>
    </location>
</feature>
<dbReference type="PANTHER" id="PTHR33337:SF43">
    <property type="entry name" value="CENP-V_GFA DOMAIN-CONTAINING PROTEIN"/>
    <property type="match status" value="1"/>
</dbReference>
<dbReference type="Pfam" id="PF04828">
    <property type="entry name" value="GFA"/>
    <property type="match status" value="1"/>
</dbReference>
<dbReference type="PROSITE" id="PS51891">
    <property type="entry name" value="CENP_V_GFA"/>
    <property type="match status" value="1"/>
</dbReference>
<evidence type="ECO:0000256" key="3">
    <source>
        <dbReference type="ARBA" id="ARBA00022833"/>
    </source>
</evidence>
<dbReference type="EMBL" id="SWKV01000114">
    <property type="protein sequence ID" value="KAF3031999.1"/>
    <property type="molecule type" value="Genomic_DNA"/>
</dbReference>
<gene>
    <name evidence="6" type="ORF">E8E12_001402</name>
</gene>
<dbReference type="Gene3D" id="3.90.1590.10">
    <property type="entry name" value="glutathione-dependent formaldehyde- activating enzyme (gfa)"/>
    <property type="match status" value="1"/>
</dbReference>
<dbReference type="AlphaFoldDB" id="A0A9P4WGY9"/>
<comment type="similarity">
    <text evidence="1">Belongs to the Gfa family.</text>
</comment>
<dbReference type="GO" id="GO:0016846">
    <property type="term" value="F:carbon-sulfur lyase activity"/>
    <property type="evidence" value="ECO:0007669"/>
    <property type="project" value="InterPro"/>
</dbReference>
<evidence type="ECO:0000256" key="4">
    <source>
        <dbReference type="ARBA" id="ARBA00023239"/>
    </source>
</evidence>
<evidence type="ECO:0000259" key="5">
    <source>
        <dbReference type="PROSITE" id="PS51891"/>
    </source>
</evidence>
<accession>A0A9P4WGY9</accession>
<comment type="caution">
    <text evidence="6">The sequence shown here is derived from an EMBL/GenBank/DDBJ whole genome shotgun (WGS) entry which is preliminary data.</text>
</comment>